<gene>
    <name evidence="1" type="ORF">SDC9_181914</name>
</gene>
<protein>
    <submittedName>
        <fullName evidence="1">Uncharacterized protein</fullName>
    </submittedName>
</protein>
<sequence length="167" mass="19285">MNFNIFHFYHIAWFYHDAALFWYTPSDPQIHTSLRSNKRHVVGTVLHDGCRNIYVDVIVMIVRGQHRIDLTNGKRIKNKRRGAQVWLQLLHPCHALHLVTGFHQRVTVTLFARAAPEIDADVSPAFRLQPNSGTAEPPHRESTWCDLFLLDLFIQPASPLRECAQDP</sequence>
<reference evidence="1" key="1">
    <citation type="submission" date="2019-08" db="EMBL/GenBank/DDBJ databases">
        <authorList>
            <person name="Kucharzyk K."/>
            <person name="Murdoch R.W."/>
            <person name="Higgins S."/>
            <person name="Loffler F."/>
        </authorList>
    </citation>
    <scope>NUCLEOTIDE SEQUENCE</scope>
</reference>
<organism evidence="1">
    <name type="scientific">bioreactor metagenome</name>
    <dbReference type="NCBI Taxonomy" id="1076179"/>
    <lineage>
        <taxon>unclassified sequences</taxon>
        <taxon>metagenomes</taxon>
        <taxon>ecological metagenomes</taxon>
    </lineage>
</organism>
<evidence type="ECO:0000313" key="1">
    <source>
        <dbReference type="EMBL" id="MPN34421.1"/>
    </source>
</evidence>
<comment type="caution">
    <text evidence="1">The sequence shown here is derived from an EMBL/GenBank/DDBJ whole genome shotgun (WGS) entry which is preliminary data.</text>
</comment>
<accession>A0A645H5X4</accession>
<dbReference type="EMBL" id="VSSQ01087452">
    <property type="protein sequence ID" value="MPN34421.1"/>
    <property type="molecule type" value="Genomic_DNA"/>
</dbReference>
<name>A0A645H5X4_9ZZZZ</name>
<dbReference type="AlphaFoldDB" id="A0A645H5X4"/>
<proteinExistence type="predicted"/>